<reference evidence="3 4" key="1">
    <citation type="submission" date="2021-01" db="EMBL/GenBank/DDBJ databases">
        <title>Chryseolinea sp. Jin1 Genome sequencing and assembly.</title>
        <authorList>
            <person name="Kim I."/>
        </authorList>
    </citation>
    <scope>NUCLEOTIDE SEQUENCE [LARGE SCALE GENOMIC DNA]</scope>
    <source>
        <strain evidence="3 4">Jin1</strain>
    </source>
</reference>
<dbReference type="RefSeq" id="WP_202012724.1">
    <property type="nucleotide sequence ID" value="NZ_JAERRB010000006.1"/>
</dbReference>
<dbReference type="Pfam" id="PF00487">
    <property type="entry name" value="FA_desaturase"/>
    <property type="match status" value="1"/>
</dbReference>
<dbReference type="Proteomes" id="UP000613030">
    <property type="component" value="Unassembled WGS sequence"/>
</dbReference>
<dbReference type="PANTHER" id="PTHR19353:SF19">
    <property type="entry name" value="DELTA(5) FATTY ACID DESATURASE C-RELATED"/>
    <property type="match status" value="1"/>
</dbReference>
<feature type="transmembrane region" description="Helical" evidence="1">
    <location>
        <begin position="45"/>
        <end position="62"/>
    </location>
</feature>
<feature type="transmembrane region" description="Helical" evidence="1">
    <location>
        <begin position="165"/>
        <end position="184"/>
    </location>
</feature>
<proteinExistence type="predicted"/>
<feature type="transmembrane region" description="Helical" evidence="1">
    <location>
        <begin position="205"/>
        <end position="227"/>
    </location>
</feature>
<keyword evidence="4" id="KW-1185">Reference proteome</keyword>
<evidence type="ECO:0000256" key="1">
    <source>
        <dbReference type="SAM" id="Phobius"/>
    </source>
</evidence>
<gene>
    <name evidence="3" type="ORF">JI741_19380</name>
</gene>
<protein>
    <submittedName>
        <fullName evidence="3">Acyl-CoA desaturase</fullName>
    </submittedName>
</protein>
<dbReference type="PIRSF" id="PIRSF015921">
    <property type="entry name" value="FA_sphinglp_des"/>
    <property type="match status" value="1"/>
</dbReference>
<feature type="transmembrane region" description="Helical" evidence="1">
    <location>
        <begin position="102"/>
        <end position="121"/>
    </location>
</feature>
<feature type="domain" description="Fatty acid desaturase" evidence="2">
    <location>
        <begin position="67"/>
        <end position="341"/>
    </location>
</feature>
<evidence type="ECO:0000313" key="3">
    <source>
        <dbReference type="EMBL" id="MBL0743404.1"/>
    </source>
</evidence>
<evidence type="ECO:0000259" key="2">
    <source>
        <dbReference type="Pfam" id="PF00487"/>
    </source>
</evidence>
<name>A0ABS1KVL4_9BACT</name>
<feature type="transmembrane region" description="Helical" evidence="1">
    <location>
        <begin position="233"/>
        <end position="255"/>
    </location>
</feature>
<dbReference type="PANTHER" id="PTHR19353">
    <property type="entry name" value="FATTY ACID DESATURASE 2"/>
    <property type="match status" value="1"/>
</dbReference>
<dbReference type="InterPro" id="IPR012171">
    <property type="entry name" value="Fatty_acid_desaturase"/>
</dbReference>
<evidence type="ECO:0000313" key="4">
    <source>
        <dbReference type="Proteomes" id="UP000613030"/>
    </source>
</evidence>
<dbReference type="CDD" id="cd03506">
    <property type="entry name" value="Delta6-FADS-like"/>
    <property type="match status" value="1"/>
</dbReference>
<keyword evidence="1" id="KW-0472">Membrane</keyword>
<keyword evidence="1" id="KW-1133">Transmembrane helix</keyword>
<keyword evidence="1" id="KW-0812">Transmembrane</keyword>
<accession>A0ABS1KVL4</accession>
<dbReference type="EMBL" id="JAERRB010000006">
    <property type="protein sequence ID" value="MBL0743404.1"/>
    <property type="molecule type" value="Genomic_DNA"/>
</dbReference>
<sequence length="370" mass="42482">MRPATSIRFSANRADFFSTLNHRVNDYFKSNNISRYANAEMKFKTVFMYVLFFAPYILLMTQTVTQGWAMWLLTLVMGTGVAGIGLSVMHDANHGAYSNKSWVNNLIGYSLNVMGAGAFNWKVQHNVLHHTYTNIHDVDEDISPRGILRMSPHGNWKAIHKFQHLYAWFFYGLMTFVWVIHKDFARLIRYQKDGMVKKQKANLAAEWAILIATKLIYVGYILVLPMLVLDITFGQWFIGFFSMHYVAGFILAVIFQPAHVIDGSEYPLPDAEGKMENSWAIHQLHTTTNFANKSRWFSWYVGGLNFQVEHHLFPNVCHVHYRKISSIVKQTAEEFDLPYKAEPTFSGALMGHAKLLKELGKRPAMQVAQA</sequence>
<comment type="caution">
    <text evidence="3">The sequence shown here is derived from an EMBL/GenBank/DDBJ whole genome shotgun (WGS) entry which is preliminary data.</text>
</comment>
<feature type="transmembrane region" description="Helical" evidence="1">
    <location>
        <begin position="68"/>
        <end position="90"/>
    </location>
</feature>
<organism evidence="3 4">
    <name type="scientific">Chryseolinea lacunae</name>
    <dbReference type="NCBI Taxonomy" id="2801331"/>
    <lineage>
        <taxon>Bacteria</taxon>
        <taxon>Pseudomonadati</taxon>
        <taxon>Bacteroidota</taxon>
        <taxon>Cytophagia</taxon>
        <taxon>Cytophagales</taxon>
        <taxon>Fulvivirgaceae</taxon>
        <taxon>Chryseolinea</taxon>
    </lineage>
</organism>
<dbReference type="InterPro" id="IPR005804">
    <property type="entry name" value="FA_desaturase_dom"/>
</dbReference>